<dbReference type="AlphaFoldDB" id="A0AA37TF49"/>
<gene>
    <name evidence="2" type="ORF">GCM10007890_42730</name>
</gene>
<evidence type="ECO:0000256" key="1">
    <source>
        <dbReference type="SAM" id="MobiDB-lite"/>
    </source>
</evidence>
<proteinExistence type="predicted"/>
<sequence>MQARHLREDRPQVGDVAVIGTRQVEVADMREREDAVAGRHGAPARARRPLVLRFPSAIVPPGTDASAPAGDRPRWSRPARRFGRGRVPACRGGTRAEGPNFS</sequence>
<dbReference type="EMBL" id="BSPL01000020">
    <property type="protein sequence ID" value="GLS72260.1"/>
    <property type="molecule type" value="Genomic_DNA"/>
</dbReference>
<evidence type="ECO:0000313" key="3">
    <source>
        <dbReference type="Proteomes" id="UP001157440"/>
    </source>
</evidence>
<name>A0AA37TF49_9HYPH</name>
<accession>A0AA37TF49</accession>
<reference evidence="3" key="1">
    <citation type="journal article" date="2019" name="Int. J. Syst. Evol. Microbiol.">
        <title>The Global Catalogue of Microorganisms (GCM) 10K type strain sequencing project: providing services to taxonomists for standard genome sequencing and annotation.</title>
        <authorList>
            <consortium name="The Broad Institute Genomics Platform"/>
            <consortium name="The Broad Institute Genome Sequencing Center for Infectious Disease"/>
            <person name="Wu L."/>
            <person name="Ma J."/>
        </authorList>
    </citation>
    <scope>NUCLEOTIDE SEQUENCE [LARGE SCALE GENOMIC DNA]</scope>
    <source>
        <strain evidence="3">NBRC 103632</strain>
    </source>
</reference>
<feature type="region of interest" description="Disordered" evidence="1">
    <location>
        <begin position="57"/>
        <end position="102"/>
    </location>
</feature>
<dbReference type="Proteomes" id="UP001157440">
    <property type="component" value="Unassembled WGS sequence"/>
</dbReference>
<feature type="compositionally biased region" description="Basic residues" evidence="1">
    <location>
        <begin position="75"/>
        <end position="84"/>
    </location>
</feature>
<protein>
    <submittedName>
        <fullName evidence="2">Uncharacterized protein</fullName>
    </submittedName>
</protein>
<evidence type="ECO:0000313" key="2">
    <source>
        <dbReference type="EMBL" id="GLS72260.1"/>
    </source>
</evidence>
<keyword evidence="3" id="KW-1185">Reference proteome</keyword>
<comment type="caution">
    <text evidence="2">The sequence shown here is derived from an EMBL/GenBank/DDBJ whole genome shotgun (WGS) entry which is preliminary data.</text>
</comment>
<organism evidence="2 3">
    <name type="scientific">Methylobacterium tardum</name>
    <dbReference type="NCBI Taxonomy" id="374432"/>
    <lineage>
        <taxon>Bacteria</taxon>
        <taxon>Pseudomonadati</taxon>
        <taxon>Pseudomonadota</taxon>
        <taxon>Alphaproteobacteria</taxon>
        <taxon>Hyphomicrobiales</taxon>
        <taxon>Methylobacteriaceae</taxon>
        <taxon>Methylobacterium</taxon>
    </lineage>
</organism>